<dbReference type="InterPro" id="IPR050463">
    <property type="entry name" value="Gfo/Idh/MocA_oxidrdct_glycsds"/>
</dbReference>
<evidence type="ECO:0000313" key="5">
    <source>
        <dbReference type="Proteomes" id="UP000633219"/>
    </source>
</evidence>
<dbReference type="Proteomes" id="UP000633219">
    <property type="component" value="Unassembled WGS sequence"/>
</dbReference>
<comment type="caution">
    <text evidence="4">The sequence shown here is derived from an EMBL/GenBank/DDBJ whole genome shotgun (WGS) entry which is preliminary data.</text>
</comment>
<name>A0A936YKX5_9HYPH</name>
<dbReference type="Pfam" id="PF02894">
    <property type="entry name" value="GFO_IDH_MocA_C"/>
    <property type="match status" value="1"/>
</dbReference>
<organism evidence="4 5">
    <name type="scientific">Rhizobium setariae</name>
    <dbReference type="NCBI Taxonomy" id="2801340"/>
    <lineage>
        <taxon>Bacteria</taxon>
        <taxon>Pseudomonadati</taxon>
        <taxon>Pseudomonadota</taxon>
        <taxon>Alphaproteobacteria</taxon>
        <taxon>Hyphomicrobiales</taxon>
        <taxon>Rhizobiaceae</taxon>
        <taxon>Rhizobium/Agrobacterium group</taxon>
        <taxon>Rhizobium</taxon>
    </lineage>
</organism>
<protein>
    <submittedName>
        <fullName evidence="4">Gfo/Idh/MocA family oxidoreductase</fullName>
    </submittedName>
</protein>
<dbReference type="SUPFAM" id="SSF55347">
    <property type="entry name" value="Glyceraldehyde-3-phosphate dehydrogenase-like, C-terminal domain"/>
    <property type="match status" value="1"/>
</dbReference>
<dbReference type="GO" id="GO:0016491">
    <property type="term" value="F:oxidoreductase activity"/>
    <property type="evidence" value="ECO:0007669"/>
    <property type="project" value="UniProtKB-KW"/>
</dbReference>
<evidence type="ECO:0000259" key="3">
    <source>
        <dbReference type="Pfam" id="PF02894"/>
    </source>
</evidence>
<proteinExistence type="predicted"/>
<evidence type="ECO:0000313" key="4">
    <source>
        <dbReference type="EMBL" id="MBL0371463.1"/>
    </source>
</evidence>
<accession>A0A936YKX5</accession>
<dbReference type="EMBL" id="JAEQNC010000003">
    <property type="protein sequence ID" value="MBL0371463.1"/>
    <property type="molecule type" value="Genomic_DNA"/>
</dbReference>
<keyword evidence="1" id="KW-0560">Oxidoreductase</keyword>
<sequence>MDVIAWEVRVKKQDRQLRVGVLGCGPIAQFAHFESSTKARNACLYAICDAAPDLAARMGATYEPDKIYYDYDDMLADPALEAVIIATSDAFHVPAAIKALEAGKHVLCEKPVGTNVEEVEALAEVVRRSGKVLQIGHMKRFDPGIEAAKQFIDEEMGARLALKAWYCDSTHRYTMTDAVQPLPVLSKAALKPAGNPKADLKRYYMLAHGSHLVDIARHLCGEIEWVRARLLERFGAYCWFVETGFADGTLGHLDLTVAVRMDWHEGFQLYGENGSVLAKTYNPWYYRSSDVEIFREKTAAYERALGADGHFYRRQLEGFADTILDGSPMRGADIEDGLASVRAMAAIARSVETGTSVDVASMTGAI</sequence>
<dbReference type="GO" id="GO:0000166">
    <property type="term" value="F:nucleotide binding"/>
    <property type="evidence" value="ECO:0007669"/>
    <property type="project" value="InterPro"/>
</dbReference>
<dbReference type="Gene3D" id="3.40.50.720">
    <property type="entry name" value="NAD(P)-binding Rossmann-like Domain"/>
    <property type="match status" value="1"/>
</dbReference>
<dbReference type="RefSeq" id="WP_201654334.1">
    <property type="nucleotide sequence ID" value="NZ_JAEQNC010000003.1"/>
</dbReference>
<keyword evidence="5" id="KW-1185">Reference proteome</keyword>
<dbReference type="InterPro" id="IPR036291">
    <property type="entry name" value="NAD(P)-bd_dom_sf"/>
</dbReference>
<gene>
    <name evidence="4" type="ORF">JJB09_05430</name>
</gene>
<dbReference type="InterPro" id="IPR000683">
    <property type="entry name" value="Gfo/Idh/MocA-like_OxRdtase_N"/>
</dbReference>
<evidence type="ECO:0000259" key="2">
    <source>
        <dbReference type="Pfam" id="PF01408"/>
    </source>
</evidence>
<dbReference type="AlphaFoldDB" id="A0A936YKX5"/>
<dbReference type="InterPro" id="IPR004104">
    <property type="entry name" value="Gfo/Idh/MocA-like_OxRdtase_C"/>
</dbReference>
<dbReference type="Pfam" id="PF01408">
    <property type="entry name" value="GFO_IDH_MocA"/>
    <property type="match status" value="1"/>
</dbReference>
<feature type="domain" description="Gfo/Idh/MocA-like oxidoreductase C-terminal" evidence="3">
    <location>
        <begin position="207"/>
        <end position="359"/>
    </location>
</feature>
<feature type="domain" description="Gfo/Idh/MocA-like oxidoreductase N-terminal" evidence="2">
    <location>
        <begin position="17"/>
        <end position="137"/>
    </location>
</feature>
<evidence type="ECO:0000256" key="1">
    <source>
        <dbReference type="ARBA" id="ARBA00023002"/>
    </source>
</evidence>
<dbReference type="SUPFAM" id="SSF51735">
    <property type="entry name" value="NAD(P)-binding Rossmann-fold domains"/>
    <property type="match status" value="1"/>
</dbReference>
<dbReference type="PANTHER" id="PTHR43818:SF11">
    <property type="entry name" value="BCDNA.GH03377"/>
    <property type="match status" value="1"/>
</dbReference>
<dbReference type="Gene3D" id="3.30.360.10">
    <property type="entry name" value="Dihydrodipicolinate Reductase, domain 2"/>
    <property type="match status" value="1"/>
</dbReference>
<reference evidence="4" key="1">
    <citation type="submission" date="2021-01" db="EMBL/GenBank/DDBJ databases">
        <title>Rhizobium sp. strain KVB221 16S ribosomal RNA gene Genome sequencing and assembly.</title>
        <authorList>
            <person name="Kang M."/>
        </authorList>
    </citation>
    <scope>NUCLEOTIDE SEQUENCE</scope>
    <source>
        <strain evidence="4">KVB221</strain>
    </source>
</reference>
<dbReference type="PANTHER" id="PTHR43818">
    <property type="entry name" value="BCDNA.GH03377"/>
    <property type="match status" value="1"/>
</dbReference>